<evidence type="ECO:0008006" key="3">
    <source>
        <dbReference type="Google" id="ProtNLM"/>
    </source>
</evidence>
<evidence type="ECO:0000313" key="1">
    <source>
        <dbReference type="EMBL" id="TFB72624.1"/>
    </source>
</evidence>
<accession>A0A4R8UXH8</accession>
<dbReference type="RefSeq" id="WP_134503220.1">
    <property type="nucleotide sequence ID" value="NZ_SOEY01000019.1"/>
</dbReference>
<sequence>MNNLAMELTRAAATVAALGGSSAEFGGLSDVEVLAALLRLSNTAAALLAGTIAEGPGRSWVSPGWRPGTGLATRR</sequence>
<dbReference type="AlphaFoldDB" id="A0A4R8UXH8"/>
<evidence type="ECO:0000313" key="2">
    <source>
        <dbReference type="Proteomes" id="UP000298173"/>
    </source>
</evidence>
<name>A0A4R8UXH8_9MICO</name>
<protein>
    <recommendedName>
        <fullName evidence="3">DUF222 domain-containing protein</fullName>
    </recommendedName>
</protein>
<comment type="caution">
    <text evidence="1">The sequence shown here is derived from an EMBL/GenBank/DDBJ whole genome shotgun (WGS) entry which is preliminary data.</text>
</comment>
<dbReference type="OrthoDB" id="5125634at2"/>
<organism evidence="1 2">
    <name type="scientific">Cryobacterium glaciale</name>
    <dbReference type="NCBI Taxonomy" id="1259145"/>
    <lineage>
        <taxon>Bacteria</taxon>
        <taxon>Bacillati</taxon>
        <taxon>Actinomycetota</taxon>
        <taxon>Actinomycetes</taxon>
        <taxon>Micrococcales</taxon>
        <taxon>Microbacteriaceae</taxon>
        <taxon>Cryobacterium</taxon>
    </lineage>
</organism>
<keyword evidence="2" id="KW-1185">Reference proteome</keyword>
<gene>
    <name evidence="1" type="ORF">E3O06_09900</name>
</gene>
<dbReference type="Proteomes" id="UP000298173">
    <property type="component" value="Unassembled WGS sequence"/>
</dbReference>
<reference evidence="1 2" key="1">
    <citation type="submission" date="2019-03" db="EMBL/GenBank/DDBJ databases">
        <title>Genomics of glacier-inhabiting Cryobacterium strains.</title>
        <authorList>
            <person name="Liu Q."/>
            <person name="Xin Y.-H."/>
        </authorList>
    </citation>
    <scope>NUCLEOTIDE SEQUENCE [LARGE SCALE GENOMIC DNA]</scope>
    <source>
        <strain evidence="1 2">HLT2-23</strain>
    </source>
</reference>
<proteinExistence type="predicted"/>
<dbReference type="EMBL" id="SOEY01000019">
    <property type="protein sequence ID" value="TFB72624.1"/>
    <property type="molecule type" value="Genomic_DNA"/>
</dbReference>